<evidence type="ECO:0000256" key="9">
    <source>
        <dbReference type="SAM" id="MobiDB-lite"/>
    </source>
</evidence>
<dbReference type="PANTHER" id="PTHR15414:SF0">
    <property type="entry name" value="ENDOPLASMIC RETICULUM LECTIN 1"/>
    <property type="match status" value="1"/>
</dbReference>
<dbReference type="GO" id="GO:0009651">
    <property type="term" value="P:response to salt stress"/>
    <property type="evidence" value="ECO:0007669"/>
    <property type="project" value="EnsemblPlants"/>
</dbReference>
<keyword evidence="8" id="KW-0325">Glycoprotein</keyword>
<dbReference type="Proteomes" id="UP000324705">
    <property type="component" value="Chromosome 7A"/>
</dbReference>
<dbReference type="FunFam" id="2.70.130.10:FF:000021">
    <property type="entry name" value="Protein OS-9 homolog"/>
    <property type="match status" value="1"/>
</dbReference>
<dbReference type="InterPro" id="IPR009011">
    <property type="entry name" value="Man6P_isomerase_rcpt-bd_dom_sf"/>
</dbReference>
<evidence type="ECO:0000256" key="8">
    <source>
        <dbReference type="ARBA" id="ARBA00023180"/>
    </source>
</evidence>
<feature type="domain" description="MRH" evidence="11">
    <location>
        <begin position="117"/>
        <end position="240"/>
    </location>
</feature>
<dbReference type="Pfam" id="PF07915">
    <property type="entry name" value="PRKCSH"/>
    <property type="match status" value="1"/>
</dbReference>
<dbReference type="GO" id="GO:0030246">
    <property type="term" value="F:carbohydrate binding"/>
    <property type="evidence" value="ECO:0007669"/>
    <property type="project" value="UniProtKB-KW"/>
</dbReference>
<evidence type="ECO:0000256" key="1">
    <source>
        <dbReference type="ARBA" id="ARBA00004240"/>
    </source>
</evidence>
<proteinExistence type="inferred from homology"/>
<dbReference type="GO" id="GO:0030968">
    <property type="term" value="P:endoplasmic reticulum unfolded protein response"/>
    <property type="evidence" value="ECO:0007669"/>
    <property type="project" value="InterPro"/>
</dbReference>
<name>A0A9R0ZPW0_TRITD</name>
<comment type="subcellular location">
    <subcellularLocation>
        <location evidence="1">Endoplasmic reticulum</location>
    </subcellularLocation>
</comment>
<feature type="region of interest" description="Disordered" evidence="9">
    <location>
        <begin position="240"/>
        <end position="262"/>
    </location>
</feature>
<keyword evidence="13" id="KW-1185">Reference proteome</keyword>
<comment type="similarity">
    <text evidence="2">Belongs to the OS-9 family.</text>
</comment>
<evidence type="ECO:0000313" key="13">
    <source>
        <dbReference type="Proteomes" id="UP000324705"/>
    </source>
</evidence>
<dbReference type="SUPFAM" id="SSF50911">
    <property type="entry name" value="Mannose 6-phosphate receptor domain"/>
    <property type="match status" value="1"/>
</dbReference>
<evidence type="ECO:0000256" key="7">
    <source>
        <dbReference type="ARBA" id="ARBA00023157"/>
    </source>
</evidence>
<dbReference type="GO" id="GO:0005788">
    <property type="term" value="C:endoplasmic reticulum lumen"/>
    <property type="evidence" value="ECO:0007669"/>
    <property type="project" value="TreeGrafter"/>
</dbReference>
<keyword evidence="6" id="KW-0256">Endoplasmic reticulum</keyword>
<gene>
    <name evidence="12" type="ORF">TRITD_7Av1G266550</name>
</gene>
<dbReference type="InterPro" id="IPR012913">
    <property type="entry name" value="OS9-like_dom"/>
</dbReference>
<evidence type="ECO:0000259" key="11">
    <source>
        <dbReference type="PROSITE" id="PS51914"/>
    </source>
</evidence>
<evidence type="ECO:0000313" key="12">
    <source>
        <dbReference type="EMBL" id="VAI81071.1"/>
    </source>
</evidence>
<evidence type="ECO:0000256" key="5">
    <source>
        <dbReference type="ARBA" id="ARBA00022734"/>
    </source>
</evidence>
<evidence type="ECO:0000256" key="2">
    <source>
        <dbReference type="ARBA" id="ARBA00009918"/>
    </source>
</evidence>
<sequence>MWFAGRASATAPLPLLLLLLVAGAAATDQIFTTSGREELARAEVPRGVPSSRFALPPGQESEPMTDHEGRQYTCYLPVEETKTMKSIVPQNATNVIIESERKVKPKEPDELLEVLKDQCFLTQHEGWWSYEFCYYGKIRQVHVENEKVIQEYVLGEYDPDATDAYHDNHTSESADEDHVKDTSNHVHVYTNGTVCDLTDIPRYTEVRFVCSEPTVLISSIKEISSCKYVLTVQSCFSRKNAPSSSTAMSRFPKQKLSPPRTTTLSQKKLRCPSFQTPTNCITTQLTLPDCPPITVPPADERYRYFGGSTASWQHSITIPWLGSV</sequence>
<organism evidence="12 13">
    <name type="scientific">Triticum turgidum subsp. durum</name>
    <name type="common">Durum wheat</name>
    <name type="synonym">Triticum durum</name>
    <dbReference type="NCBI Taxonomy" id="4567"/>
    <lineage>
        <taxon>Eukaryota</taxon>
        <taxon>Viridiplantae</taxon>
        <taxon>Streptophyta</taxon>
        <taxon>Embryophyta</taxon>
        <taxon>Tracheophyta</taxon>
        <taxon>Spermatophyta</taxon>
        <taxon>Magnoliopsida</taxon>
        <taxon>Liliopsida</taxon>
        <taxon>Poales</taxon>
        <taxon>Poaceae</taxon>
        <taxon>BOP clade</taxon>
        <taxon>Pooideae</taxon>
        <taxon>Triticodae</taxon>
        <taxon>Triticeae</taxon>
        <taxon>Triticinae</taxon>
        <taxon>Triticum</taxon>
    </lineage>
</organism>
<reference evidence="12 13" key="1">
    <citation type="submission" date="2017-09" db="EMBL/GenBank/DDBJ databases">
        <authorList>
            <consortium name="International Durum Wheat Genome Sequencing Consortium (IDWGSC)"/>
            <person name="Milanesi L."/>
        </authorList>
    </citation>
    <scope>NUCLEOTIDE SEQUENCE [LARGE SCALE GENOMIC DNA]</scope>
    <source>
        <strain evidence="13">cv. Svevo</strain>
    </source>
</reference>
<dbReference type="GO" id="GO:0030970">
    <property type="term" value="P:retrograde protein transport, ER to cytosol"/>
    <property type="evidence" value="ECO:0007669"/>
    <property type="project" value="TreeGrafter"/>
</dbReference>
<keyword evidence="4 10" id="KW-0732">Signal</keyword>
<dbReference type="InterPro" id="IPR044865">
    <property type="entry name" value="MRH_dom"/>
</dbReference>
<keyword evidence="5" id="KW-0430">Lectin</keyword>
<protein>
    <recommendedName>
        <fullName evidence="3">Protein OS-9 homolog</fullName>
    </recommendedName>
</protein>
<dbReference type="Gene3D" id="2.70.130.10">
    <property type="entry name" value="Mannose-6-phosphate receptor binding domain"/>
    <property type="match status" value="1"/>
</dbReference>
<evidence type="ECO:0000256" key="6">
    <source>
        <dbReference type="ARBA" id="ARBA00022824"/>
    </source>
</evidence>
<feature type="chain" id="PRO_5040188108" description="Protein OS-9 homolog" evidence="10">
    <location>
        <begin position="27"/>
        <end position="324"/>
    </location>
</feature>
<feature type="signal peptide" evidence="10">
    <location>
        <begin position="1"/>
        <end position="26"/>
    </location>
</feature>
<dbReference type="EMBL" id="LT934123">
    <property type="protein sequence ID" value="VAI81071.1"/>
    <property type="molecule type" value="Genomic_DNA"/>
</dbReference>
<keyword evidence="7" id="KW-1015">Disulfide bond</keyword>
<dbReference type="PANTHER" id="PTHR15414">
    <property type="entry name" value="OS-9-RELATED"/>
    <property type="match status" value="1"/>
</dbReference>
<evidence type="ECO:0000256" key="10">
    <source>
        <dbReference type="SAM" id="SignalP"/>
    </source>
</evidence>
<evidence type="ECO:0000256" key="4">
    <source>
        <dbReference type="ARBA" id="ARBA00022729"/>
    </source>
</evidence>
<dbReference type="AlphaFoldDB" id="A0A9R0ZPW0"/>
<dbReference type="PROSITE" id="PS51914">
    <property type="entry name" value="MRH"/>
    <property type="match status" value="1"/>
</dbReference>
<evidence type="ECO:0000256" key="3">
    <source>
        <dbReference type="ARBA" id="ARBA00018727"/>
    </source>
</evidence>
<dbReference type="InterPro" id="IPR045149">
    <property type="entry name" value="OS-9-like"/>
</dbReference>
<accession>A0A9R0ZPW0</accession>
<dbReference type="Gramene" id="TRITD7Av1G266550.2">
    <property type="protein sequence ID" value="TRITD7Av1G266550.2"/>
    <property type="gene ID" value="TRITD7Av1G266550"/>
</dbReference>